<evidence type="ECO:0000256" key="3">
    <source>
        <dbReference type="ARBA" id="ARBA00022737"/>
    </source>
</evidence>
<evidence type="ECO:0000256" key="5">
    <source>
        <dbReference type="ARBA" id="ARBA00023288"/>
    </source>
</evidence>
<evidence type="ECO:0000313" key="9">
    <source>
        <dbReference type="Proteomes" id="UP000718793"/>
    </source>
</evidence>
<evidence type="ECO:0000256" key="1">
    <source>
        <dbReference type="ARBA" id="ARBA00004193"/>
    </source>
</evidence>
<proteinExistence type="predicted"/>
<dbReference type="InterPro" id="IPR026906">
    <property type="entry name" value="LRR_5"/>
</dbReference>
<dbReference type="Proteomes" id="UP000718793">
    <property type="component" value="Unassembled WGS sequence"/>
</dbReference>
<keyword evidence="9" id="KW-1185">Reference proteome</keyword>
<keyword evidence="5" id="KW-0449">Lipoprotein</keyword>
<accession>A0ABS6DP34</accession>
<dbReference type="EMBL" id="JAHMHH010000001">
    <property type="protein sequence ID" value="MBU4692075.1"/>
    <property type="molecule type" value="Genomic_DNA"/>
</dbReference>
<name>A0ABS6DP34_9MOLU</name>
<feature type="coiled-coil region" evidence="6">
    <location>
        <begin position="704"/>
        <end position="780"/>
    </location>
</feature>
<keyword evidence="4" id="KW-0564">Palmitate</keyword>
<reference evidence="8" key="1">
    <citation type="submission" date="2021-06" db="EMBL/GenBank/DDBJ databases">
        <title>Novel Mycoplasma species detected in California sea lions (Zalophus californianus) from the USA.</title>
        <authorList>
            <person name="Volokhov D.V."/>
            <person name="Furtak V.A."/>
            <person name="Zagorodnyaya T.A."/>
        </authorList>
    </citation>
    <scope>NUCLEOTIDE SEQUENCE [LARGE SCALE GENOMIC DNA]</scope>
    <source>
        <strain evidence="8">CSL 5346</strain>
    </source>
</reference>
<feature type="chain" id="PRO_5046229324" evidence="7">
    <location>
        <begin position="26"/>
        <end position="869"/>
    </location>
</feature>
<evidence type="ECO:0000256" key="4">
    <source>
        <dbReference type="ARBA" id="ARBA00023139"/>
    </source>
</evidence>
<keyword evidence="3" id="KW-0677">Repeat</keyword>
<dbReference type="NCBIfam" id="NF033817">
    <property type="entry name" value="Mplas_variab_LP"/>
    <property type="match status" value="1"/>
</dbReference>
<dbReference type="Pfam" id="PF13306">
    <property type="entry name" value="LRR_5"/>
    <property type="match status" value="1"/>
</dbReference>
<keyword evidence="6" id="KW-0175">Coiled coil</keyword>
<dbReference type="InterPro" id="IPR049890">
    <property type="entry name" value="VlpA-F-like_signal"/>
</dbReference>
<feature type="signal peptide" evidence="7">
    <location>
        <begin position="1"/>
        <end position="25"/>
    </location>
</feature>
<protein>
    <submittedName>
        <fullName evidence="8">Leucine-rich repeat protein</fullName>
    </submittedName>
</protein>
<comment type="caution">
    <text evidence="8">The sequence shown here is derived from an EMBL/GenBank/DDBJ whole genome shotgun (WGS) entry which is preliminary data.</text>
</comment>
<keyword evidence="2 7" id="KW-0732">Signal</keyword>
<comment type="subcellular location">
    <subcellularLocation>
        <location evidence="1">Cell membrane</location>
        <topology evidence="1">Lipid-anchor</topology>
    </subcellularLocation>
</comment>
<evidence type="ECO:0000313" key="8">
    <source>
        <dbReference type="EMBL" id="MBU4692075.1"/>
    </source>
</evidence>
<evidence type="ECO:0000256" key="7">
    <source>
        <dbReference type="SAM" id="SignalP"/>
    </source>
</evidence>
<dbReference type="RefSeq" id="WP_216488343.1">
    <property type="nucleotide sequence ID" value="NZ_JAHMHH010000001.1"/>
</dbReference>
<organism evidence="8 9">
    <name type="scientific">Mycoplasma zalophi</name>
    <dbReference type="NCBI Taxonomy" id="191287"/>
    <lineage>
        <taxon>Bacteria</taxon>
        <taxon>Bacillati</taxon>
        <taxon>Mycoplasmatota</taxon>
        <taxon>Mollicutes</taxon>
        <taxon>Mycoplasmataceae</taxon>
        <taxon>Mycoplasma</taxon>
    </lineage>
</organism>
<evidence type="ECO:0000256" key="2">
    <source>
        <dbReference type="ARBA" id="ARBA00022729"/>
    </source>
</evidence>
<dbReference type="PROSITE" id="PS51257">
    <property type="entry name" value="PROKAR_LIPOPROTEIN"/>
    <property type="match status" value="1"/>
</dbReference>
<feature type="coiled-coil region" evidence="6">
    <location>
        <begin position="325"/>
        <end position="356"/>
    </location>
</feature>
<evidence type="ECO:0000256" key="6">
    <source>
        <dbReference type="SAM" id="Coils"/>
    </source>
</evidence>
<sequence>MKKSKKILTITSLGLLPISAIPAIAASCEKQAPENNDQENNALNEKINQLEELKGLYTNVLDFLSLQIIESAIEQAKTFRDDTAKQKEIMQLLDGAIKKADIESKTNNDQQKFEKIKAKLGEESTEWQTIKPKLEKQINLNILEQTIFAAQRKKGPYSNDVDDVAFNLIAQAISDAEASFHDSEATTETIKAAVNQLNLKIKEADDYFNLSVAQKQQILEDKFNSTLNEAKELKETFEKDDAKELMTEKIQEAENINKIDSQFYRKIKNMISELKETEHKAKRLESLTDQELFETYLLKEFKILSNLEQQFGNDPAFLEIQEKIKKSFKEAREDTSNQYKEKERNLKRKVNEIIESATAISITPEIANNLYNQETNQVQIPSKVLYIQANSFSNFENLENVQFNDKLVSIGAHAFDNTNLQNITFPNTLETLSGFENTQVTQVTIPANVTEINFAFDNASNLTTLNLNDKLVELKGFNNTKIAELSLPETLEVFTGFRNTKIANLTLGSKIKTFITSLPELTELTFAADTNFDLVTTNQSATSGILISKNIFPKLQKIYVHSEEDKNKLMKVLGSDIEISDDSELENQKEANNKKIEERKTQFYTYLDFLQKIARAATKDLTKLTDEQKTKLKEFASNTNEEKLAEDVEYIINRYAYNLKATIKTLNENVAKQKELLNIVGYVITQEKLNNDENIEDQNVKAKFIETENNFNNSKNEYDNLEDKNKEIEDKMAKYRLIVRQSEYYIQYLQDIYKNNFLDYNSLSEENQKIVKEILEINDNMPIEEKNNLISGFPYKNNYASRNTFKMTENMIQNYIKLISTFGYDLSFENVQKDEKLDDETRSDYLLEKTNYEKAKGNEWENIIQIKNS</sequence>
<gene>
    <name evidence="8" type="ORF">KQ875_00485</name>
</gene>